<proteinExistence type="predicted"/>
<dbReference type="Proteomes" id="UP000887574">
    <property type="component" value="Unplaced"/>
</dbReference>
<protein>
    <submittedName>
        <fullName evidence="2">BED-type domain-containing protein</fullName>
    </submittedName>
</protein>
<accession>A0A915EFD3</accession>
<reference evidence="2" key="1">
    <citation type="submission" date="2022-11" db="UniProtKB">
        <authorList>
            <consortium name="WormBaseParasite"/>
        </authorList>
    </citation>
    <scope>IDENTIFICATION</scope>
</reference>
<evidence type="ECO:0000313" key="2">
    <source>
        <dbReference type="WBParaSite" id="jg5767"/>
    </source>
</evidence>
<name>A0A915EFD3_9BILA</name>
<dbReference type="WBParaSite" id="jg5767">
    <property type="protein sequence ID" value="jg5767"/>
    <property type="gene ID" value="jg5767"/>
</dbReference>
<keyword evidence="1" id="KW-1185">Reference proteome</keyword>
<sequence length="136" mass="15281">MSLIWKLSYLDGEADECLFSKLSLTEAMCNACFKKLKMSNRGPANLKDHLSAHPEYLKKFQEMEAVEQSKKKAMKDGLANNAEVKSMLQSCRALVSHFNHSNLANERLEEEQVNSQLPAHNLIQSFVSSVVVVIPV</sequence>
<organism evidence="1 2">
    <name type="scientific">Ditylenchus dipsaci</name>
    <dbReference type="NCBI Taxonomy" id="166011"/>
    <lineage>
        <taxon>Eukaryota</taxon>
        <taxon>Metazoa</taxon>
        <taxon>Ecdysozoa</taxon>
        <taxon>Nematoda</taxon>
        <taxon>Chromadorea</taxon>
        <taxon>Rhabditida</taxon>
        <taxon>Tylenchina</taxon>
        <taxon>Tylenchomorpha</taxon>
        <taxon>Sphaerularioidea</taxon>
        <taxon>Anguinidae</taxon>
        <taxon>Anguininae</taxon>
        <taxon>Ditylenchus</taxon>
    </lineage>
</organism>
<dbReference type="AlphaFoldDB" id="A0A915EFD3"/>
<evidence type="ECO:0000313" key="1">
    <source>
        <dbReference type="Proteomes" id="UP000887574"/>
    </source>
</evidence>